<dbReference type="PANTHER" id="PTHR47302">
    <property type="entry name" value="STERILE ALPHA MOTIF DOMAIN-CONTAINING PROTEIN 3"/>
    <property type="match status" value="1"/>
</dbReference>
<keyword evidence="2" id="KW-1185">Reference proteome</keyword>
<evidence type="ECO:0000313" key="2">
    <source>
        <dbReference type="Proteomes" id="UP000007754"/>
    </source>
</evidence>
<dbReference type="GeneTree" id="ENSGT00390000012396"/>
<dbReference type="AlphaFoldDB" id="A0A674GGP6"/>
<accession>A0A674GGP6</accession>
<sequence>RNLGELVPKFREEEISGAALLALNDRMVQQLVKKIGHQAVLMDLIKKITILFSQKIHGATAPITQELSLLLCFSMYFSFPPACISIEERCDGDDNNLVFYRKNLKSFFARHKMLQWTSSYVLPDFPYDVKCILAEKKCPDHSMRIRIIEFLQADMTKYLEGSLYPNSQQYNIVVNALLQAYPFLDEDGNGFLLWKRALKDRFKYVRRPIEDDEQVLRNKCKFGHRRGQSRKSSFINGLQIKHLNVCSAMDLHIKWLNREYMKTQRNWEEVDNRMNVTIEIRRKMISDKAPLKDILKLFPFLRCPYQLFREFQLLTHMDIYKKTVEILEIYSENILSLYVVRNNPINIMLQENLKHHTEEDVLKCQYESPML</sequence>
<name>A0A674GGP6_TAEGU</name>
<reference evidence="1" key="2">
    <citation type="submission" date="2025-08" db="UniProtKB">
        <authorList>
            <consortium name="Ensembl"/>
        </authorList>
    </citation>
    <scope>IDENTIFICATION</scope>
</reference>
<organism evidence="1 2">
    <name type="scientific">Taeniopygia guttata</name>
    <name type="common">Zebra finch</name>
    <name type="synonym">Poephila guttata</name>
    <dbReference type="NCBI Taxonomy" id="59729"/>
    <lineage>
        <taxon>Eukaryota</taxon>
        <taxon>Metazoa</taxon>
        <taxon>Chordata</taxon>
        <taxon>Craniata</taxon>
        <taxon>Vertebrata</taxon>
        <taxon>Euteleostomi</taxon>
        <taxon>Archelosauria</taxon>
        <taxon>Archosauria</taxon>
        <taxon>Dinosauria</taxon>
        <taxon>Saurischia</taxon>
        <taxon>Theropoda</taxon>
        <taxon>Coelurosauria</taxon>
        <taxon>Aves</taxon>
        <taxon>Neognathae</taxon>
        <taxon>Neoaves</taxon>
        <taxon>Telluraves</taxon>
        <taxon>Australaves</taxon>
        <taxon>Passeriformes</taxon>
        <taxon>Passeroidea</taxon>
        <taxon>Estrildidae</taxon>
        <taxon>Estrildinae</taxon>
        <taxon>Taeniopygia</taxon>
    </lineage>
</organism>
<dbReference type="PANTHER" id="PTHR47302:SF1">
    <property type="entry name" value="STERILE ALPHA MOTIF DOMAIN-CONTAINING PROTEIN 3"/>
    <property type="match status" value="1"/>
</dbReference>
<reference evidence="1" key="3">
    <citation type="submission" date="2025-09" db="UniProtKB">
        <authorList>
            <consortium name="Ensembl"/>
        </authorList>
    </citation>
    <scope>IDENTIFICATION</scope>
</reference>
<dbReference type="Ensembl" id="ENSTGUT00000044259.1">
    <property type="protein sequence ID" value="ENSTGUP00000021691.1"/>
    <property type="gene ID" value="ENSTGUG00000011704.2"/>
</dbReference>
<dbReference type="InterPro" id="IPR013761">
    <property type="entry name" value="SAM/pointed_sf"/>
</dbReference>
<dbReference type="SUPFAM" id="SSF47769">
    <property type="entry name" value="SAM/Pointed domain"/>
    <property type="match status" value="1"/>
</dbReference>
<protein>
    <submittedName>
        <fullName evidence="1">Sterile alpha motif domain containing 3</fullName>
    </submittedName>
</protein>
<reference evidence="1 2" key="1">
    <citation type="journal article" date="2010" name="Nature">
        <title>The genome of a songbird.</title>
        <authorList>
            <person name="Warren W.C."/>
            <person name="Clayton D.F."/>
            <person name="Ellegren H."/>
            <person name="Arnold A.P."/>
            <person name="Hillier L.W."/>
            <person name="Kunstner A."/>
            <person name="Searle S."/>
            <person name="White S."/>
            <person name="Vilella A.J."/>
            <person name="Fairley S."/>
            <person name="Heger A."/>
            <person name="Kong L."/>
            <person name="Ponting C.P."/>
            <person name="Jarvis E.D."/>
            <person name="Mello C.V."/>
            <person name="Minx P."/>
            <person name="Lovell P."/>
            <person name="Velho T.A."/>
            <person name="Ferris M."/>
            <person name="Balakrishnan C.N."/>
            <person name="Sinha S."/>
            <person name="Blatti C."/>
            <person name="London S.E."/>
            <person name="Li Y."/>
            <person name="Lin Y.C."/>
            <person name="George J."/>
            <person name="Sweedler J."/>
            <person name="Southey B."/>
            <person name="Gunaratne P."/>
            <person name="Watson M."/>
            <person name="Nam K."/>
            <person name="Backstrom N."/>
            <person name="Smeds L."/>
            <person name="Nabholz B."/>
            <person name="Itoh Y."/>
            <person name="Whitney O."/>
            <person name="Pfenning A.R."/>
            <person name="Howard J."/>
            <person name="Volker M."/>
            <person name="Skinner B.M."/>
            <person name="Griffin D.K."/>
            <person name="Ye L."/>
            <person name="McLaren W.M."/>
            <person name="Flicek P."/>
            <person name="Quesada V."/>
            <person name="Velasco G."/>
            <person name="Lopez-Otin C."/>
            <person name="Puente X.S."/>
            <person name="Olender T."/>
            <person name="Lancet D."/>
            <person name="Smit A.F."/>
            <person name="Hubley R."/>
            <person name="Konkel M.K."/>
            <person name="Walker J.A."/>
            <person name="Batzer M.A."/>
            <person name="Gu W."/>
            <person name="Pollock D.D."/>
            <person name="Chen L."/>
            <person name="Cheng Z."/>
            <person name="Eichler E.E."/>
            <person name="Stapley J."/>
            <person name="Slate J."/>
            <person name="Ekblom R."/>
            <person name="Birkhead T."/>
            <person name="Burke T."/>
            <person name="Burt D."/>
            <person name="Scharff C."/>
            <person name="Adam I."/>
            <person name="Richard H."/>
            <person name="Sultan M."/>
            <person name="Soldatov A."/>
            <person name="Lehrach H."/>
            <person name="Edwards S.V."/>
            <person name="Yang S.P."/>
            <person name="Li X."/>
            <person name="Graves T."/>
            <person name="Fulton L."/>
            <person name="Nelson J."/>
            <person name="Chinwalla A."/>
            <person name="Hou S."/>
            <person name="Mardis E.R."/>
            <person name="Wilson R.K."/>
        </authorList>
    </citation>
    <scope>NUCLEOTIDE SEQUENCE [LARGE SCALE GENOMIC DNA]</scope>
</reference>
<dbReference type="InterPro" id="IPR042812">
    <property type="entry name" value="SAMD3"/>
</dbReference>
<proteinExistence type="predicted"/>
<dbReference type="Proteomes" id="UP000007754">
    <property type="component" value="Chromosome 3"/>
</dbReference>
<evidence type="ECO:0000313" key="1">
    <source>
        <dbReference type="Ensembl" id="ENSTGUP00000021691.1"/>
    </source>
</evidence>
<dbReference type="Gene3D" id="1.10.150.50">
    <property type="entry name" value="Transcription Factor, Ets-1"/>
    <property type="match status" value="1"/>
</dbReference>